<organism evidence="1 2">
    <name type="scientific">Roseateles depolymerans</name>
    <dbReference type="NCBI Taxonomy" id="76731"/>
    <lineage>
        <taxon>Bacteria</taxon>
        <taxon>Pseudomonadati</taxon>
        <taxon>Pseudomonadota</taxon>
        <taxon>Betaproteobacteria</taxon>
        <taxon>Burkholderiales</taxon>
        <taxon>Sphaerotilaceae</taxon>
        <taxon>Roseateles</taxon>
    </lineage>
</organism>
<dbReference type="RefSeq" id="WP_058936936.1">
    <property type="nucleotide sequence ID" value="NZ_CP013729.1"/>
</dbReference>
<dbReference type="STRING" id="76731.RD2015_4664"/>
<name>A0A0U2UB56_9BURK</name>
<dbReference type="EMBL" id="CP013729">
    <property type="protein sequence ID" value="ALV09105.1"/>
    <property type="molecule type" value="Genomic_DNA"/>
</dbReference>
<dbReference type="OrthoDB" id="9151658at2"/>
<gene>
    <name evidence="1" type="ORF">RD2015_4664</name>
</gene>
<reference evidence="1 2" key="1">
    <citation type="submission" date="2015-12" db="EMBL/GenBank/DDBJ databases">
        <title>Complete genome of Roseateles depolymerans KCTC 42856.</title>
        <authorList>
            <person name="Kim K.M."/>
        </authorList>
    </citation>
    <scope>NUCLEOTIDE SEQUENCE [LARGE SCALE GENOMIC DNA]</scope>
    <source>
        <strain evidence="1 2">KCTC 42856</strain>
    </source>
</reference>
<keyword evidence="2" id="KW-1185">Reference proteome</keyword>
<evidence type="ECO:0000313" key="2">
    <source>
        <dbReference type="Proteomes" id="UP000060699"/>
    </source>
</evidence>
<dbReference type="KEGG" id="rdp:RD2015_4664"/>
<dbReference type="Proteomes" id="UP000060699">
    <property type="component" value="Chromosome"/>
</dbReference>
<dbReference type="AlphaFoldDB" id="A0A0U2UB56"/>
<proteinExistence type="predicted"/>
<sequence length="251" mass="25771" precursor="true">MLALGLSVLGALSAAPAHAMSDAPEAPQTAASDAALRIGNTADLVNAVTQGLPPAQLTPIAARSGCGPQGCDTFIGPLRIDRDHGTLFIDGQQRALKRADHGAVNGQDLPDIDWASPRAYAVQTAGRAWGTCIQFPHEGLGKSGSAQRWTSVVLVPGGRSRVPVQAQRFVGYWASCDALAAGPRVGEVLLTVVERSALGTASTSADAAPSAPLEAARYLCSATGCTRQADTASVGVDSANGALIWPRRVAR</sequence>
<protein>
    <submittedName>
        <fullName evidence="1">Uncharacterized protein</fullName>
    </submittedName>
</protein>
<evidence type="ECO:0000313" key="1">
    <source>
        <dbReference type="EMBL" id="ALV09105.1"/>
    </source>
</evidence>
<accession>A0A0U2UB56</accession>